<dbReference type="AlphaFoldDB" id="M1E9D2"/>
<dbReference type="Pfam" id="PF00364">
    <property type="entry name" value="Biotin_lipoyl"/>
    <property type="match status" value="1"/>
</dbReference>
<proteinExistence type="predicted"/>
<dbReference type="EMBL" id="CP002690">
    <property type="protein sequence ID" value="AEE15099.1"/>
    <property type="molecule type" value="Genomic_DNA"/>
</dbReference>
<name>M1E9D2_9BACT</name>
<dbReference type="KEGG" id="tnr:Thena_1487"/>
<dbReference type="STRING" id="747365.Thena_1487"/>
<reference evidence="2 3" key="1">
    <citation type="submission" date="2011-04" db="EMBL/GenBank/DDBJ databases">
        <title>The complete genome of Thermodesulfobium narugense DSM 14796.</title>
        <authorList>
            <consortium name="US DOE Joint Genome Institute (JGI-PGF)"/>
            <person name="Lucas S."/>
            <person name="Han J."/>
            <person name="Lapidus A."/>
            <person name="Bruce D."/>
            <person name="Goodwin L."/>
            <person name="Pitluck S."/>
            <person name="Peters L."/>
            <person name="Kyrpides N."/>
            <person name="Mavromatis K."/>
            <person name="Pagani I."/>
            <person name="Ivanova N."/>
            <person name="Ovchinnikova G."/>
            <person name="Zhang X."/>
            <person name="Saunders L."/>
            <person name="Detter J.C."/>
            <person name="Tapia R."/>
            <person name="Han C."/>
            <person name="Land M."/>
            <person name="Hauser L."/>
            <person name="Markowitz V."/>
            <person name="Cheng J.-F."/>
            <person name="Hugenholtz P."/>
            <person name="Woyke T."/>
            <person name="Wu D."/>
            <person name="Spring S."/>
            <person name="Schroeder M."/>
            <person name="Brambilla E."/>
            <person name="Klenk H.-P."/>
            <person name="Eisen J.A."/>
        </authorList>
    </citation>
    <scope>NUCLEOTIDE SEQUENCE [LARGE SCALE GENOMIC DNA]</scope>
    <source>
        <strain evidence="2 3">DSM 14796</strain>
    </source>
</reference>
<feature type="domain" description="Lipoyl-binding" evidence="1">
    <location>
        <begin position="2"/>
        <end position="72"/>
    </location>
</feature>
<dbReference type="Proteomes" id="UP000011765">
    <property type="component" value="Chromosome"/>
</dbReference>
<dbReference type="Gene3D" id="2.40.50.100">
    <property type="match status" value="1"/>
</dbReference>
<dbReference type="HOGENOM" id="CLU_956254_0_0_9"/>
<organism evidence="2 3">
    <name type="scientific">Thermodesulfobium narugense DSM 14796</name>
    <dbReference type="NCBI Taxonomy" id="747365"/>
    <lineage>
        <taxon>Bacteria</taxon>
        <taxon>Pseudomonadati</taxon>
        <taxon>Thermodesulfobiota</taxon>
        <taxon>Thermodesulfobiia</taxon>
        <taxon>Thermodesulfobiales</taxon>
        <taxon>Thermodesulfobiaceae</taxon>
        <taxon>Thermodesulfobium</taxon>
    </lineage>
</organism>
<gene>
    <name evidence="2" type="ORF">Thena_1487</name>
</gene>
<dbReference type="InterPro" id="IPR000089">
    <property type="entry name" value="Biotin_lipoyl"/>
</dbReference>
<dbReference type="CDD" id="cd06849">
    <property type="entry name" value="lipoyl_domain"/>
    <property type="match status" value="1"/>
</dbReference>
<dbReference type="InterPro" id="IPR011053">
    <property type="entry name" value="Single_hybrid_motif"/>
</dbReference>
<evidence type="ECO:0000313" key="3">
    <source>
        <dbReference type="Proteomes" id="UP000011765"/>
    </source>
</evidence>
<keyword evidence="3" id="KW-1185">Reference proteome</keyword>
<protein>
    <submittedName>
        <fullName evidence="2">Biotin/lipoyl attachment domain-containing protein</fullName>
    </submittedName>
</protein>
<evidence type="ECO:0000313" key="2">
    <source>
        <dbReference type="EMBL" id="AEE15099.1"/>
    </source>
</evidence>
<dbReference type="RefSeq" id="WP_013756820.1">
    <property type="nucleotide sequence ID" value="NC_015499.1"/>
</dbReference>
<dbReference type="OrthoDB" id="9805770at2"/>
<evidence type="ECO:0000259" key="1">
    <source>
        <dbReference type="Pfam" id="PF00364"/>
    </source>
</evidence>
<dbReference type="SUPFAM" id="SSF51230">
    <property type="entry name" value="Single hybrid motif"/>
    <property type="match status" value="1"/>
</dbReference>
<sequence length="291" mass="33695">MQILMPEVNKDSIRNRLVKWLKKENDLVKVGDEIALIENQRVTSVIKSPYSGRLINMLQENSFINVGQPVAEVVDVLSNESPSLGINKDLETRVEKVKIEHKEEPEELVKVHRGNFLKLKIRVNVLRSTNFIRRNSITLSSYLFFCVLKSYIKYPFFGQDYSINFLELTDKGLESSFSYSDKLLKKVQIEGLRSIEEFKTEKDEVVDFSANEGLYIILCKGIELDEVELNLSSNTSVLLISAYNKAEFENEEPEDELSIFFECIFQKNLSFVLNFMKQLRDFLINPENLVI</sequence>
<accession>M1E9D2</accession>
<dbReference type="eggNOG" id="COG0508">
    <property type="taxonomic scope" value="Bacteria"/>
</dbReference>